<sequence length="88" mass="9197">MAGATRSALSDRLIGSKIRGDLAERLGLPEEAISVESTGGRVTLSSVLPVTEEQRREAIEIAAATHGVTGVSAEGLDVERAPRQRSAD</sequence>
<gene>
    <name evidence="2" type="ORF">KGD84_18165</name>
</gene>
<dbReference type="PROSITE" id="PS50914">
    <property type="entry name" value="BON"/>
    <property type="match status" value="1"/>
</dbReference>
<feature type="domain" description="BON" evidence="1">
    <location>
        <begin position="10"/>
        <end position="80"/>
    </location>
</feature>
<protein>
    <submittedName>
        <fullName evidence="2">BON domain-containing protein</fullName>
    </submittedName>
</protein>
<dbReference type="RefSeq" id="WP_220561636.1">
    <property type="nucleotide sequence ID" value="NZ_CP074133.1"/>
</dbReference>
<dbReference type="Gene3D" id="3.30.1340.30">
    <property type="match status" value="1"/>
</dbReference>
<organism evidence="2 3">
    <name type="scientific">Nocardiopsis changdeensis</name>
    <dbReference type="NCBI Taxonomy" id="2831969"/>
    <lineage>
        <taxon>Bacteria</taxon>
        <taxon>Bacillati</taxon>
        <taxon>Actinomycetota</taxon>
        <taxon>Actinomycetes</taxon>
        <taxon>Streptosporangiales</taxon>
        <taxon>Nocardiopsidaceae</taxon>
        <taxon>Nocardiopsis</taxon>
    </lineage>
</organism>
<dbReference type="EMBL" id="CP074133">
    <property type="protein sequence ID" value="QUX20441.1"/>
    <property type="molecule type" value="Genomic_DNA"/>
</dbReference>
<dbReference type="Proteomes" id="UP000676079">
    <property type="component" value="Chromosome"/>
</dbReference>
<proteinExistence type="predicted"/>
<name>A0ABX8BE64_9ACTN</name>
<evidence type="ECO:0000313" key="3">
    <source>
        <dbReference type="Proteomes" id="UP000676079"/>
    </source>
</evidence>
<dbReference type="Pfam" id="PF04972">
    <property type="entry name" value="BON"/>
    <property type="match status" value="1"/>
</dbReference>
<keyword evidence="3" id="KW-1185">Reference proteome</keyword>
<dbReference type="InterPro" id="IPR007055">
    <property type="entry name" value="BON_dom"/>
</dbReference>
<evidence type="ECO:0000313" key="2">
    <source>
        <dbReference type="EMBL" id="QUX20441.1"/>
    </source>
</evidence>
<reference evidence="2 3" key="1">
    <citation type="submission" date="2021-05" db="EMBL/GenBank/DDBJ databases">
        <title>Direct Submission.</title>
        <authorList>
            <person name="Li K."/>
            <person name="Gao J."/>
        </authorList>
    </citation>
    <scope>NUCLEOTIDE SEQUENCE [LARGE SCALE GENOMIC DNA]</scope>
    <source>
        <strain evidence="2 3">Mg02</strain>
    </source>
</reference>
<accession>A0ABX8BE64</accession>
<evidence type="ECO:0000259" key="1">
    <source>
        <dbReference type="PROSITE" id="PS50914"/>
    </source>
</evidence>